<comment type="similarity">
    <text evidence="1">Belongs to the ribosome association toxin RatA family.</text>
</comment>
<dbReference type="SUPFAM" id="SSF55961">
    <property type="entry name" value="Bet v1-like"/>
    <property type="match status" value="1"/>
</dbReference>
<evidence type="ECO:0000313" key="3">
    <source>
        <dbReference type="EMBL" id="TLV03000.1"/>
    </source>
</evidence>
<evidence type="ECO:0000256" key="1">
    <source>
        <dbReference type="ARBA" id="ARBA00008918"/>
    </source>
</evidence>
<accession>A0A5R9L404</accession>
<reference evidence="3 4" key="1">
    <citation type="submission" date="2019-05" db="EMBL/GenBank/DDBJ databases">
        <authorList>
            <person name="Qu J.-H."/>
        </authorList>
    </citation>
    <scope>NUCLEOTIDE SEQUENCE [LARGE SCALE GENOMIC DNA]</scope>
    <source>
        <strain evidence="3 4">T17</strain>
    </source>
</reference>
<dbReference type="EMBL" id="VCEJ01000002">
    <property type="protein sequence ID" value="TLV03000.1"/>
    <property type="molecule type" value="Genomic_DNA"/>
</dbReference>
<dbReference type="Gene3D" id="3.30.530.20">
    <property type="match status" value="1"/>
</dbReference>
<feature type="domain" description="Coenzyme Q-binding protein COQ10 START" evidence="2">
    <location>
        <begin position="11"/>
        <end position="135"/>
    </location>
</feature>
<organism evidence="3 4">
    <name type="scientific">Dyadobacter luticola</name>
    <dbReference type="NCBI Taxonomy" id="1979387"/>
    <lineage>
        <taxon>Bacteria</taxon>
        <taxon>Pseudomonadati</taxon>
        <taxon>Bacteroidota</taxon>
        <taxon>Cytophagia</taxon>
        <taxon>Cytophagales</taxon>
        <taxon>Spirosomataceae</taxon>
        <taxon>Dyadobacter</taxon>
    </lineage>
</organism>
<keyword evidence="4" id="KW-1185">Reference proteome</keyword>
<sequence length="159" mass="18776">MRELYYTQKLPISLDQAWDFFSNPENLKEITPSYMGFMVTSKHHGSKMYAGQIIRYIVKPILGIPLKWCTEITHVADKQYFVDEQRFGPYTFWHHQHRFTEVDGGTLMEDLLHYKVPFGFLGSWVDALFVGRQVQGIFDYRRKILDERFPAKSYTAPGR</sequence>
<dbReference type="InterPro" id="IPR023393">
    <property type="entry name" value="START-like_dom_sf"/>
</dbReference>
<dbReference type="OrthoDB" id="9793552at2"/>
<dbReference type="Proteomes" id="UP000306402">
    <property type="component" value="Unassembled WGS sequence"/>
</dbReference>
<dbReference type="AlphaFoldDB" id="A0A5R9L404"/>
<dbReference type="CDD" id="cd07820">
    <property type="entry name" value="SRPBCC_3"/>
    <property type="match status" value="1"/>
</dbReference>
<proteinExistence type="inferred from homology"/>
<evidence type="ECO:0000313" key="4">
    <source>
        <dbReference type="Proteomes" id="UP000306402"/>
    </source>
</evidence>
<dbReference type="Pfam" id="PF03364">
    <property type="entry name" value="Polyketide_cyc"/>
    <property type="match status" value="1"/>
</dbReference>
<dbReference type="RefSeq" id="WP_138364208.1">
    <property type="nucleotide sequence ID" value="NZ_VCEJ01000002.1"/>
</dbReference>
<name>A0A5R9L404_9BACT</name>
<protein>
    <submittedName>
        <fullName evidence="3">SRPBCC family protein</fullName>
    </submittedName>
</protein>
<comment type="caution">
    <text evidence="3">The sequence shown here is derived from an EMBL/GenBank/DDBJ whole genome shotgun (WGS) entry which is preliminary data.</text>
</comment>
<gene>
    <name evidence="3" type="ORF">FEN17_05145</name>
</gene>
<evidence type="ECO:0000259" key="2">
    <source>
        <dbReference type="Pfam" id="PF03364"/>
    </source>
</evidence>
<dbReference type="InterPro" id="IPR005031">
    <property type="entry name" value="COQ10_START"/>
</dbReference>